<dbReference type="Gene3D" id="3.40.1390.30">
    <property type="entry name" value="NIF3 (NGG1p interacting factor 3)-like"/>
    <property type="match status" value="1"/>
</dbReference>
<dbReference type="NCBIfam" id="TIGR00486">
    <property type="entry name" value="YbgI_SA1388"/>
    <property type="match status" value="1"/>
</dbReference>
<dbReference type="AlphaFoldDB" id="U4LR86"/>
<keyword evidence="2" id="KW-0479">Metal-binding</keyword>
<dbReference type="OrthoDB" id="3345469at2759"/>
<dbReference type="GO" id="GO:0046872">
    <property type="term" value="F:metal ion binding"/>
    <property type="evidence" value="ECO:0007669"/>
    <property type="project" value="UniProtKB-KW"/>
</dbReference>
<dbReference type="OMA" id="NFDKTHL"/>
<feature type="binding site" evidence="2">
    <location>
        <position position="119"/>
    </location>
    <ligand>
        <name>a divalent metal cation</name>
        <dbReference type="ChEBI" id="CHEBI:60240"/>
        <label>1</label>
    </ligand>
</feature>
<dbReference type="PANTHER" id="PTHR13799:SF13">
    <property type="entry name" value="NIF3-LIKE PROTEIN 1"/>
    <property type="match status" value="1"/>
</dbReference>
<feature type="binding site" evidence="2">
    <location>
        <position position="246"/>
    </location>
    <ligand>
        <name>a divalent metal cation</name>
        <dbReference type="ChEBI" id="CHEBI:60240"/>
        <label>1</label>
    </ligand>
</feature>
<dbReference type="SUPFAM" id="SSF102705">
    <property type="entry name" value="NIF3 (NGG1p interacting factor 3)-like"/>
    <property type="match status" value="1"/>
</dbReference>
<sequence>MSNSLRSPVVRTVVNSIQRLYPSAIADKTWDNTGLLLESPHRSDLVASRPKKHVVLLTIDLTRSVVDEAIALRSSMIITYHPIIFRPMKSLTFADSQQESLLRLAQEGISVYSPHTAVDATIGGVNDWLAEGISGGEANEESREVIEKVNGPEGFEDSGMGRIVVLKEGTELGELVKRVKAHLGMKKLMVADGTAGRKIKKLALCAGSGGSMFKNLNVDLFFTGELSHHEALAAKEKGISVISCFHTNTERGFLSAVMKPKLADVLMEEWKKVAETETEGKEGFEVVVSKNDRDPYDII</sequence>
<reference evidence="3 4" key="1">
    <citation type="journal article" date="2013" name="PLoS Genet.">
        <title>The genome and development-dependent transcriptomes of Pyronema confluens: a window into fungal evolution.</title>
        <authorList>
            <person name="Traeger S."/>
            <person name="Altegoer F."/>
            <person name="Freitag M."/>
            <person name="Gabaldon T."/>
            <person name="Kempken F."/>
            <person name="Kumar A."/>
            <person name="Marcet-Houben M."/>
            <person name="Poggeler S."/>
            <person name="Stajich J.E."/>
            <person name="Nowrousian M."/>
        </authorList>
    </citation>
    <scope>NUCLEOTIDE SEQUENCE [LARGE SCALE GENOMIC DNA]</scope>
    <source>
        <strain evidence="4">CBS 100304</strain>
        <tissue evidence="3">Vegetative mycelium</tissue>
    </source>
</reference>
<keyword evidence="4" id="KW-1185">Reference proteome</keyword>
<dbReference type="PANTHER" id="PTHR13799">
    <property type="entry name" value="NGG1 INTERACTING FACTOR 3"/>
    <property type="match status" value="1"/>
</dbReference>
<comment type="similarity">
    <text evidence="1">Belongs to the GTP cyclohydrolase I type 2/NIF3 family.</text>
</comment>
<dbReference type="GO" id="GO:0005739">
    <property type="term" value="C:mitochondrion"/>
    <property type="evidence" value="ECO:0007669"/>
    <property type="project" value="TreeGrafter"/>
</dbReference>
<organism evidence="3 4">
    <name type="scientific">Pyronema omphalodes (strain CBS 100304)</name>
    <name type="common">Pyronema confluens</name>
    <dbReference type="NCBI Taxonomy" id="1076935"/>
    <lineage>
        <taxon>Eukaryota</taxon>
        <taxon>Fungi</taxon>
        <taxon>Dikarya</taxon>
        <taxon>Ascomycota</taxon>
        <taxon>Pezizomycotina</taxon>
        <taxon>Pezizomycetes</taxon>
        <taxon>Pezizales</taxon>
        <taxon>Pyronemataceae</taxon>
        <taxon>Pyronema</taxon>
    </lineage>
</organism>
<feature type="binding site" evidence="2">
    <location>
        <position position="81"/>
    </location>
    <ligand>
        <name>a divalent metal cation</name>
        <dbReference type="ChEBI" id="CHEBI:60240"/>
        <label>1</label>
    </ligand>
</feature>
<gene>
    <name evidence="3" type="ORF">PCON_11469</name>
</gene>
<dbReference type="InterPro" id="IPR002678">
    <property type="entry name" value="DUF34/NIF3"/>
</dbReference>
<evidence type="ECO:0000313" key="3">
    <source>
        <dbReference type="EMBL" id="CCX31825.1"/>
    </source>
</evidence>
<dbReference type="eggNOG" id="KOG4131">
    <property type="taxonomic scope" value="Eukaryota"/>
</dbReference>
<protein>
    <submittedName>
        <fullName evidence="3">Similar to Protein NIF3 homolog acc. no. O94404</fullName>
    </submittedName>
</protein>
<name>U4LR86_PYROM</name>
<evidence type="ECO:0000256" key="2">
    <source>
        <dbReference type="PIRSR" id="PIRSR602678-1"/>
    </source>
</evidence>
<dbReference type="FunFam" id="3.40.1390.30:FF:000001">
    <property type="entry name" value="GTP cyclohydrolase 1 type 2"/>
    <property type="match status" value="1"/>
</dbReference>
<proteinExistence type="inferred from homology"/>
<dbReference type="STRING" id="1076935.U4LR86"/>
<evidence type="ECO:0000256" key="1">
    <source>
        <dbReference type="ARBA" id="ARBA00006964"/>
    </source>
</evidence>
<dbReference type="InterPro" id="IPR036069">
    <property type="entry name" value="DUF34/NIF3_sf"/>
</dbReference>
<accession>U4LR86</accession>
<dbReference type="EMBL" id="HF935650">
    <property type="protein sequence ID" value="CCX31825.1"/>
    <property type="molecule type" value="Genomic_DNA"/>
</dbReference>
<evidence type="ECO:0000313" key="4">
    <source>
        <dbReference type="Proteomes" id="UP000018144"/>
    </source>
</evidence>
<dbReference type="Proteomes" id="UP000018144">
    <property type="component" value="Unassembled WGS sequence"/>
</dbReference>
<dbReference type="Pfam" id="PF01784">
    <property type="entry name" value="DUF34_NIF3"/>
    <property type="match status" value="1"/>
</dbReference>
<feature type="binding site" evidence="2">
    <location>
        <position position="250"/>
    </location>
    <ligand>
        <name>a divalent metal cation</name>
        <dbReference type="ChEBI" id="CHEBI:60240"/>
        <label>1</label>
    </ligand>
</feature>